<feature type="transmembrane region" description="Helical" evidence="1">
    <location>
        <begin position="42"/>
        <end position="59"/>
    </location>
</feature>
<accession>A0ABT4YRH5</accession>
<evidence type="ECO:0008006" key="4">
    <source>
        <dbReference type="Google" id="ProtNLM"/>
    </source>
</evidence>
<dbReference type="Proteomes" id="UP001210678">
    <property type="component" value="Unassembled WGS sequence"/>
</dbReference>
<organism evidence="2 3">
    <name type="scientific">Vibrio algarum</name>
    <dbReference type="NCBI Taxonomy" id="3020714"/>
    <lineage>
        <taxon>Bacteria</taxon>
        <taxon>Pseudomonadati</taxon>
        <taxon>Pseudomonadota</taxon>
        <taxon>Gammaproteobacteria</taxon>
        <taxon>Vibrionales</taxon>
        <taxon>Vibrionaceae</taxon>
        <taxon>Vibrio</taxon>
    </lineage>
</organism>
<evidence type="ECO:0000313" key="2">
    <source>
        <dbReference type="EMBL" id="MDB1124007.1"/>
    </source>
</evidence>
<dbReference type="EMBL" id="JAQLOI010000001">
    <property type="protein sequence ID" value="MDB1124007.1"/>
    <property type="molecule type" value="Genomic_DNA"/>
</dbReference>
<keyword evidence="3" id="KW-1185">Reference proteome</keyword>
<gene>
    <name evidence="2" type="ORF">PGX00_10260</name>
</gene>
<evidence type="ECO:0000256" key="1">
    <source>
        <dbReference type="SAM" id="Phobius"/>
    </source>
</evidence>
<feature type="transmembrane region" description="Helical" evidence="1">
    <location>
        <begin position="18"/>
        <end position="36"/>
    </location>
</feature>
<dbReference type="RefSeq" id="WP_272135870.1">
    <property type="nucleotide sequence ID" value="NZ_JAQLOI010000001.1"/>
</dbReference>
<comment type="caution">
    <text evidence="2">The sequence shown here is derived from an EMBL/GenBank/DDBJ whole genome shotgun (WGS) entry which is preliminary data.</text>
</comment>
<sequence>MFEREENEEEIIIVQKPYFYYFFTAALATAVISNLFLDIQGLRTVSIALWLGLMIYMAVNFKMITKTRLEVSDAIKQGTIFVKGSKFSVSNPFTYRIIKNLKN</sequence>
<evidence type="ECO:0000313" key="3">
    <source>
        <dbReference type="Proteomes" id="UP001210678"/>
    </source>
</evidence>
<keyword evidence="1" id="KW-1133">Transmembrane helix</keyword>
<name>A0ABT4YRH5_9VIBR</name>
<keyword evidence="1" id="KW-0472">Membrane</keyword>
<proteinExistence type="predicted"/>
<reference evidence="2 3" key="1">
    <citation type="submission" date="2023-01" db="EMBL/GenBank/DDBJ databases">
        <title>Vibrio sp. KJ40-1 sp.nov, isolated from marine algae.</title>
        <authorList>
            <person name="Butt M."/>
            <person name="Kim J.M.J."/>
            <person name="Jeon C.O.C."/>
        </authorList>
    </citation>
    <scope>NUCLEOTIDE SEQUENCE [LARGE SCALE GENOMIC DNA]</scope>
    <source>
        <strain evidence="2 3">KJ40-1</strain>
    </source>
</reference>
<protein>
    <recommendedName>
        <fullName evidence="4">DUF304 domain-containing protein</fullName>
    </recommendedName>
</protein>
<keyword evidence="1" id="KW-0812">Transmembrane</keyword>